<dbReference type="FunFam" id="3.30.70.2570:FF:000001">
    <property type="entry name" value="Translation factor GUF1, mitochondrial"/>
    <property type="match status" value="1"/>
</dbReference>
<dbReference type="InterPro" id="IPR035654">
    <property type="entry name" value="LepA_IV"/>
</dbReference>
<dbReference type="PANTHER" id="PTHR43512:SF4">
    <property type="entry name" value="TRANSLATION FACTOR GUF1 HOMOLOG, CHLOROPLASTIC"/>
    <property type="match status" value="1"/>
</dbReference>
<protein>
    <recommendedName>
        <fullName evidence="11 12">Elongation factor 4</fullName>
        <shortName evidence="12">EF-4</shortName>
        <ecNumber evidence="11 12">3.6.5.n1</ecNumber>
    </recommendedName>
    <alternativeName>
        <fullName evidence="12">Ribosomal back-translocase LepA</fullName>
    </alternativeName>
</protein>
<evidence type="ECO:0000256" key="1">
    <source>
        <dbReference type="ARBA" id="ARBA00005454"/>
    </source>
</evidence>
<comment type="similarity">
    <text evidence="1 12">Belongs to the TRAFAC class translation factor GTPase superfamily. Classic translation factor GTPase family. LepA subfamily.</text>
</comment>
<evidence type="ECO:0000256" key="7">
    <source>
        <dbReference type="ARBA" id="ARBA00023136"/>
    </source>
</evidence>
<dbReference type="GO" id="GO:0003924">
    <property type="term" value="F:GTPase activity"/>
    <property type="evidence" value="ECO:0007669"/>
    <property type="project" value="UniProtKB-UniRule"/>
</dbReference>
<evidence type="ECO:0000256" key="9">
    <source>
        <dbReference type="ARBA" id="ARBA00057626"/>
    </source>
</evidence>
<dbReference type="Gene3D" id="2.40.30.10">
    <property type="entry name" value="Translation factors"/>
    <property type="match status" value="1"/>
</dbReference>
<dbReference type="FunFam" id="2.40.30.10:FF:000015">
    <property type="entry name" value="Translation factor GUF1, mitochondrial"/>
    <property type="match status" value="1"/>
</dbReference>
<evidence type="ECO:0000256" key="3">
    <source>
        <dbReference type="ARBA" id="ARBA00022741"/>
    </source>
</evidence>
<gene>
    <name evidence="12" type="primary">lepA</name>
    <name evidence="14" type="ORF">A3G50_02265</name>
</gene>
<keyword evidence="3 12" id="KW-0547">Nucleotide-binding</keyword>
<dbReference type="PANTHER" id="PTHR43512">
    <property type="entry name" value="TRANSLATION FACTOR GUF1-RELATED"/>
    <property type="match status" value="1"/>
</dbReference>
<dbReference type="CDD" id="cd03709">
    <property type="entry name" value="lepA_C"/>
    <property type="match status" value="1"/>
</dbReference>
<feature type="domain" description="Tr-type G" evidence="13">
    <location>
        <begin position="2"/>
        <end position="207"/>
    </location>
</feature>
<organism evidence="14 15">
    <name type="scientific">Candidatus Jorgensenbacteria bacterium RIFCSPLOWO2_12_FULL_42_11</name>
    <dbReference type="NCBI Taxonomy" id="1798473"/>
    <lineage>
        <taxon>Bacteria</taxon>
        <taxon>Candidatus Joergenseniibacteriota</taxon>
    </lineage>
</organism>
<evidence type="ECO:0000313" key="15">
    <source>
        <dbReference type="Proteomes" id="UP000176633"/>
    </source>
</evidence>
<dbReference type="InterPro" id="IPR038363">
    <property type="entry name" value="LepA_C_sf"/>
</dbReference>
<keyword evidence="2 12" id="KW-1003">Cell membrane</keyword>
<dbReference type="InterPro" id="IPR000640">
    <property type="entry name" value="EFG_V-like"/>
</dbReference>
<dbReference type="NCBIfam" id="TIGR01393">
    <property type="entry name" value="lepA"/>
    <property type="match status" value="1"/>
</dbReference>
<dbReference type="AlphaFoldDB" id="A0A1F6C1B5"/>
<dbReference type="InterPro" id="IPR004161">
    <property type="entry name" value="EFTu-like_2"/>
</dbReference>
<dbReference type="InterPro" id="IPR013842">
    <property type="entry name" value="LepA_CTD"/>
</dbReference>
<reference evidence="14 15" key="1">
    <citation type="journal article" date="2016" name="Nat. Commun.">
        <title>Thousands of microbial genomes shed light on interconnected biogeochemical processes in an aquifer system.</title>
        <authorList>
            <person name="Anantharaman K."/>
            <person name="Brown C.T."/>
            <person name="Hug L.A."/>
            <person name="Sharon I."/>
            <person name="Castelle C.J."/>
            <person name="Probst A.J."/>
            <person name="Thomas B.C."/>
            <person name="Singh A."/>
            <person name="Wilkins M.J."/>
            <person name="Karaoz U."/>
            <person name="Brodie E.L."/>
            <person name="Williams K.H."/>
            <person name="Hubbard S.S."/>
            <person name="Banfield J.F."/>
        </authorList>
    </citation>
    <scope>NUCLEOTIDE SEQUENCE [LARGE SCALE GENOMIC DNA]</scope>
</reference>
<dbReference type="InterPro" id="IPR027417">
    <property type="entry name" value="P-loop_NTPase"/>
</dbReference>
<dbReference type="CDD" id="cd16260">
    <property type="entry name" value="EF4_III"/>
    <property type="match status" value="1"/>
</dbReference>
<evidence type="ECO:0000256" key="2">
    <source>
        <dbReference type="ARBA" id="ARBA00022475"/>
    </source>
</evidence>
<dbReference type="EC" id="3.6.5.n1" evidence="11 12"/>
<comment type="similarity">
    <text evidence="10">Belongs to the GTP-binding elongation factor family. LepA subfamily.</text>
</comment>
<dbReference type="Proteomes" id="UP000176633">
    <property type="component" value="Unassembled WGS sequence"/>
</dbReference>
<dbReference type="GO" id="GO:0005525">
    <property type="term" value="F:GTP binding"/>
    <property type="evidence" value="ECO:0007669"/>
    <property type="project" value="UniProtKB-UniRule"/>
</dbReference>
<dbReference type="Gene3D" id="3.40.50.300">
    <property type="entry name" value="P-loop containing nucleotide triphosphate hydrolases"/>
    <property type="match status" value="1"/>
</dbReference>
<keyword evidence="6 12" id="KW-0342">GTP-binding</keyword>
<dbReference type="Pfam" id="PF03144">
    <property type="entry name" value="GTP_EFTU_D2"/>
    <property type="match status" value="1"/>
</dbReference>
<evidence type="ECO:0000259" key="13">
    <source>
        <dbReference type="PROSITE" id="PS51722"/>
    </source>
</evidence>
<keyword evidence="5 12" id="KW-0648">Protein biosynthesis</keyword>
<comment type="catalytic activity">
    <reaction evidence="8 12">
        <text>GTP + H2O = GDP + phosphate + H(+)</text>
        <dbReference type="Rhea" id="RHEA:19669"/>
        <dbReference type="ChEBI" id="CHEBI:15377"/>
        <dbReference type="ChEBI" id="CHEBI:15378"/>
        <dbReference type="ChEBI" id="CHEBI:37565"/>
        <dbReference type="ChEBI" id="CHEBI:43474"/>
        <dbReference type="ChEBI" id="CHEBI:58189"/>
        <dbReference type="EC" id="3.6.5.n1"/>
    </reaction>
</comment>
<dbReference type="HAMAP" id="MF_00071">
    <property type="entry name" value="LepA"/>
    <property type="match status" value="1"/>
</dbReference>
<dbReference type="NCBIfam" id="TIGR00231">
    <property type="entry name" value="small_GTP"/>
    <property type="match status" value="1"/>
</dbReference>
<dbReference type="GO" id="GO:0045727">
    <property type="term" value="P:positive regulation of translation"/>
    <property type="evidence" value="ECO:0007669"/>
    <property type="project" value="UniProtKB-UniRule"/>
</dbReference>
<evidence type="ECO:0000256" key="5">
    <source>
        <dbReference type="ARBA" id="ARBA00022917"/>
    </source>
</evidence>
<evidence type="ECO:0000256" key="12">
    <source>
        <dbReference type="HAMAP-Rule" id="MF_00071"/>
    </source>
</evidence>
<dbReference type="InterPro" id="IPR035647">
    <property type="entry name" value="EFG_III/V"/>
</dbReference>
<comment type="function">
    <text evidence="9 12">Required for accurate and efficient protein synthesis under certain stress conditions. May act as a fidelity factor of the translation reaction, by catalyzing a one-codon backward translocation of tRNAs on improperly translocated ribosomes. Back-translocation proceeds from a post-translocation (POST) complex to a pre-translocation (PRE) complex, thus giving elongation factor G a second chance to translocate the tRNAs correctly. Binds to ribosomes in a GTP-dependent manner.</text>
</comment>
<dbReference type="Gene3D" id="3.30.70.2570">
    <property type="entry name" value="Elongation factor 4, C-terminal domain"/>
    <property type="match status" value="1"/>
</dbReference>
<evidence type="ECO:0000256" key="4">
    <source>
        <dbReference type="ARBA" id="ARBA00022801"/>
    </source>
</evidence>
<dbReference type="CDD" id="cd01890">
    <property type="entry name" value="LepA"/>
    <property type="match status" value="1"/>
</dbReference>
<dbReference type="FunFam" id="3.40.50.300:FF:000078">
    <property type="entry name" value="Elongation factor 4"/>
    <property type="match status" value="1"/>
</dbReference>
<proteinExistence type="inferred from homology"/>
<dbReference type="EMBL" id="MFKM01000028">
    <property type="protein sequence ID" value="OGG43004.1"/>
    <property type="molecule type" value="Genomic_DNA"/>
</dbReference>
<evidence type="ECO:0000256" key="8">
    <source>
        <dbReference type="ARBA" id="ARBA00050293"/>
    </source>
</evidence>
<dbReference type="Gene3D" id="3.30.70.240">
    <property type="match status" value="1"/>
</dbReference>
<keyword evidence="14" id="KW-0251">Elongation factor</keyword>
<feature type="binding site" evidence="12">
    <location>
        <begin position="154"/>
        <end position="157"/>
    </location>
    <ligand>
        <name>GTP</name>
        <dbReference type="ChEBI" id="CHEBI:37565"/>
    </ligand>
</feature>
<dbReference type="InterPro" id="IPR005225">
    <property type="entry name" value="Small_GTP-bd"/>
</dbReference>
<evidence type="ECO:0000256" key="6">
    <source>
        <dbReference type="ARBA" id="ARBA00023134"/>
    </source>
</evidence>
<dbReference type="InterPro" id="IPR006297">
    <property type="entry name" value="EF-4"/>
</dbReference>
<keyword evidence="7 12" id="KW-0472">Membrane</keyword>
<dbReference type="Pfam" id="PF00679">
    <property type="entry name" value="EFG_C"/>
    <property type="match status" value="1"/>
</dbReference>
<dbReference type="CDD" id="cd03699">
    <property type="entry name" value="EF4_II"/>
    <property type="match status" value="1"/>
</dbReference>
<evidence type="ECO:0000313" key="14">
    <source>
        <dbReference type="EMBL" id="OGG43004.1"/>
    </source>
</evidence>
<dbReference type="SUPFAM" id="SSF52540">
    <property type="entry name" value="P-loop containing nucleoside triphosphate hydrolases"/>
    <property type="match status" value="1"/>
</dbReference>
<dbReference type="Pfam" id="PF00009">
    <property type="entry name" value="GTP_EFTU"/>
    <property type="match status" value="1"/>
</dbReference>
<keyword evidence="4 12" id="KW-0378">Hydrolase</keyword>
<dbReference type="Pfam" id="PF06421">
    <property type="entry name" value="LepA_C"/>
    <property type="match status" value="1"/>
</dbReference>
<dbReference type="GO" id="GO:0043022">
    <property type="term" value="F:ribosome binding"/>
    <property type="evidence" value="ECO:0007669"/>
    <property type="project" value="UniProtKB-UniRule"/>
</dbReference>
<evidence type="ECO:0000256" key="11">
    <source>
        <dbReference type="ARBA" id="ARBA00066744"/>
    </source>
</evidence>
<comment type="subcellular location">
    <subcellularLocation>
        <location evidence="12">Cell membrane</location>
        <topology evidence="12">Peripheral membrane protein</topology>
        <orientation evidence="12">Cytoplasmic side</orientation>
    </subcellularLocation>
</comment>
<dbReference type="InterPro" id="IPR000795">
    <property type="entry name" value="T_Tr_GTP-bd_dom"/>
</dbReference>
<dbReference type="STRING" id="1798473.A3G50_02265"/>
<dbReference type="Gene3D" id="3.30.70.870">
    <property type="entry name" value="Elongation Factor G (Translational Gtpase), domain 3"/>
    <property type="match status" value="1"/>
</dbReference>
<sequence>MDNIRNFCIIAHIDHGKSTLADRFLEITETVPKGKLREQYLDSMSLEKERGITIKMHPVRMIYHPKIKNAKCKTQNENNSEFLIHNSKLSNSEYILNLIDTPGHVDFSYEVSRSLNACEGAILLCDATQGIQAQTLANYFLAKEEGLAVIPVINKIDLPNAQPEKFGRELAELVGVKEEEVIFISAKSGINVDRVLEAIVEKIPAPTGDINKPLRALVFDSLFDQHKGVIAFVRIFDGKIKKGDELKLLSTKKESIVLEVGIFKPDFSPVESLGVGETGYIITGFKEVKDCRVGDTVTKVSSSDVEPLKGYKEPQPMVFASFYCTDADDYSKFKEALGKLSLNDAAFTFKSEGFSELGFGFRCGFLGMLHLEIIKERLEREYDLDLIVTAPSVSYQVILNGNREKFVHSPQEFPDAGEIVAIQEPWVRIEVFSPVQYLGPIMELVKKFRGIYKKTEYLAEDVILFYEMPLASFLDNFFNGLKNISAGYASMNYHFLDYRPGDLVKMDIKIAGKKVDALSFIIPNAEIQIEGKRLVAELKKVIPRQLFEITIQATVGAQIISRETVSAARKNVTAKLYGGDRTRKDKLLKKQKAGKAKLKRIGTVDVPQEAFFAILKNR</sequence>
<comment type="caution">
    <text evidence="14">The sequence shown here is derived from an EMBL/GenBank/DDBJ whole genome shotgun (WGS) entry which is preliminary data.</text>
</comment>
<dbReference type="PRINTS" id="PR00315">
    <property type="entry name" value="ELONGATNFCT"/>
</dbReference>
<dbReference type="PROSITE" id="PS51722">
    <property type="entry name" value="G_TR_2"/>
    <property type="match status" value="1"/>
</dbReference>
<name>A0A1F6C1B5_9BACT</name>
<accession>A0A1F6C1B5</accession>
<evidence type="ECO:0000256" key="10">
    <source>
        <dbReference type="ARBA" id="ARBA00061052"/>
    </source>
</evidence>
<dbReference type="SUPFAM" id="SSF54980">
    <property type="entry name" value="EF-G C-terminal domain-like"/>
    <property type="match status" value="2"/>
</dbReference>
<feature type="binding site" evidence="12">
    <location>
        <begin position="14"/>
        <end position="19"/>
    </location>
    <ligand>
        <name>GTP</name>
        <dbReference type="ChEBI" id="CHEBI:37565"/>
    </ligand>
</feature>
<dbReference type="FunFam" id="3.30.70.870:FF:000004">
    <property type="entry name" value="Translation factor GUF1, mitochondrial"/>
    <property type="match status" value="1"/>
</dbReference>
<dbReference type="GO" id="GO:0005886">
    <property type="term" value="C:plasma membrane"/>
    <property type="evidence" value="ECO:0007669"/>
    <property type="project" value="UniProtKB-SubCell"/>
</dbReference>
<dbReference type="GO" id="GO:0003746">
    <property type="term" value="F:translation elongation factor activity"/>
    <property type="evidence" value="ECO:0007669"/>
    <property type="project" value="UniProtKB-UniRule"/>
</dbReference>